<evidence type="ECO:0000256" key="1">
    <source>
        <dbReference type="SAM" id="MobiDB-lite"/>
    </source>
</evidence>
<organism evidence="2 3">
    <name type="scientific">Beauveria asiatica</name>
    <dbReference type="NCBI Taxonomy" id="1069075"/>
    <lineage>
        <taxon>Eukaryota</taxon>
        <taxon>Fungi</taxon>
        <taxon>Dikarya</taxon>
        <taxon>Ascomycota</taxon>
        <taxon>Pezizomycotina</taxon>
        <taxon>Sordariomycetes</taxon>
        <taxon>Hypocreomycetidae</taxon>
        <taxon>Hypocreales</taxon>
        <taxon>Cordycipitaceae</taxon>
        <taxon>Beauveria</taxon>
    </lineage>
</organism>
<keyword evidence="3" id="KW-1185">Reference proteome</keyword>
<name>A0AAW0RIZ1_9HYPO</name>
<feature type="compositionally biased region" description="Low complexity" evidence="1">
    <location>
        <begin position="83"/>
        <end position="96"/>
    </location>
</feature>
<gene>
    <name evidence="2" type="ORF">G3M48_009579</name>
</gene>
<feature type="region of interest" description="Disordered" evidence="1">
    <location>
        <begin position="1"/>
        <end position="149"/>
    </location>
</feature>
<evidence type="ECO:0000313" key="3">
    <source>
        <dbReference type="Proteomes" id="UP001397290"/>
    </source>
</evidence>
<protein>
    <submittedName>
        <fullName evidence="2">Uncharacterized protein</fullName>
    </submittedName>
</protein>
<feature type="compositionally biased region" description="Acidic residues" evidence="1">
    <location>
        <begin position="68"/>
        <end position="82"/>
    </location>
</feature>
<dbReference type="AlphaFoldDB" id="A0AAW0RIZ1"/>
<dbReference type="Proteomes" id="UP001397290">
    <property type="component" value="Unassembled WGS sequence"/>
</dbReference>
<reference evidence="2 3" key="1">
    <citation type="submission" date="2020-02" db="EMBL/GenBank/DDBJ databases">
        <title>Comparative genomics of the hypocrealean fungal genus Beauvera.</title>
        <authorList>
            <person name="Showalter D.N."/>
            <person name="Bushley K.E."/>
            <person name="Rehner S.A."/>
        </authorList>
    </citation>
    <scope>NUCLEOTIDE SEQUENCE [LARGE SCALE GENOMIC DNA]</scope>
    <source>
        <strain evidence="2 3">ARSEF4384</strain>
    </source>
</reference>
<comment type="caution">
    <text evidence="2">The sequence shown here is derived from an EMBL/GenBank/DDBJ whole genome shotgun (WGS) entry which is preliminary data.</text>
</comment>
<evidence type="ECO:0000313" key="2">
    <source>
        <dbReference type="EMBL" id="KAK8141949.1"/>
    </source>
</evidence>
<proteinExistence type="predicted"/>
<feature type="compositionally biased region" description="Low complexity" evidence="1">
    <location>
        <begin position="8"/>
        <end position="20"/>
    </location>
</feature>
<dbReference type="EMBL" id="JAAHCF010000797">
    <property type="protein sequence ID" value="KAK8141949.1"/>
    <property type="molecule type" value="Genomic_DNA"/>
</dbReference>
<accession>A0AAW0RIZ1</accession>
<sequence>MDDDTAEAMAAAMGFSSFGAQNPPSRKRKYNPNNDAVVSIDKPQRHGTGANSAPVGERRAPPVNADEIALDDEVDNDDDDDGANNNGEAVAVGEAASASTDAAGGFAHGIGAGIAGLPQRPAPARGGFAGNQQRRGGAPRQASGGHHGMNKLWYEDYYDHFSNENPWAKLEEAAGLQPISTWFPVHTSKEEVPQARAA</sequence>